<evidence type="ECO:0000313" key="10">
    <source>
        <dbReference type="EMBL" id="GCB61216.1"/>
    </source>
</evidence>
<evidence type="ECO:0000256" key="4">
    <source>
        <dbReference type="ARBA" id="ARBA00022833"/>
    </source>
</evidence>
<dbReference type="PROSITE" id="PS51050">
    <property type="entry name" value="ZF_CW"/>
    <property type="match status" value="1"/>
</dbReference>
<gene>
    <name evidence="10" type="ORF">scyTo_0009297</name>
</gene>
<feature type="domain" description="CW-type" evidence="9">
    <location>
        <begin position="349"/>
        <end position="403"/>
    </location>
</feature>
<proteinExistence type="predicted"/>
<organism evidence="10 11">
    <name type="scientific">Scyliorhinus torazame</name>
    <name type="common">Cloudy catshark</name>
    <name type="synonym">Catulus torazame</name>
    <dbReference type="NCBI Taxonomy" id="75743"/>
    <lineage>
        <taxon>Eukaryota</taxon>
        <taxon>Metazoa</taxon>
        <taxon>Chordata</taxon>
        <taxon>Craniata</taxon>
        <taxon>Vertebrata</taxon>
        <taxon>Chondrichthyes</taxon>
        <taxon>Elasmobranchii</taxon>
        <taxon>Galeomorphii</taxon>
        <taxon>Galeoidea</taxon>
        <taxon>Carcharhiniformes</taxon>
        <taxon>Scyliorhinidae</taxon>
        <taxon>Scyliorhinus</taxon>
    </lineage>
</organism>
<evidence type="ECO:0000256" key="1">
    <source>
        <dbReference type="ARBA" id="ARBA00004123"/>
    </source>
</evidence>
<feature type="non-terminal residue" evidence="10">
    <location>
        <position position="1"/>
    </location>
</feature>
<dbReference type="Pfam" id="PF07496">
    <property type="entry name" value="zf-CW"/>
    <property type="match status" value="1"/>
</dbReference>
<dbReference type="GO" id="GO:0008270">
    <property type="term" value="F:zinc ion binding"/>
    <property type="evidence" value="ECO:0007669"/>
    <property type="project" value="UniProtKB-KW"/>
</dbReference>
<dbReference type="PANTHER" id="PTHR23337">
    <property type="entry name" value="ZINC FINGER CW-TYPE COILED-COIL DOMAIN PROTEIN 1"/>
    <property type="match status" value="1"/>
</dbReference>
<sequence>VIVPVPSWSAATREPIITDEKKFALEIALIHKYSPFKKEFDVMQQFNKITGASGTLVVIYNLKLNDDGVPELDIETDPSDIRLTGMMASGIQPELYSFRAYAAILYINPRMKISIQGEKVHAQHLIFSLYRPRKYIYISKGFKVRASRELKEAELAVKIAEESMQEAKFKLKELEKTCDSTMEAENQFKFADAHSSLLKSQRDVDRKKNLYQEKLRALKDPHKLTFTFGVNIEKRNLDGMFIYNNSRLIKMYKRIGVQLNRMLRSCSGVVGIVDVPSIMMEPTHNKQDFADAKEYHSLLRVMGQFLLQYWKDLGIAQMGVVKFWNEFGYTSANWNLPPSNALQFRRRRASEIHVIVQCDFCLCWRNLPSYLDINERVLSDIWVCPMNHNPRQNSCDVPEQLPHIPLGTPKTFPIKPLTYKLPPDLSNKSISKGIAASESNAFSLPSSTQKRPIPSFYTQRNRRSESTERSPLSWTKQCKLPRNGKTGRIHGKRRSAAVSSEKRSYNSQNSTEENVITKTFLASLPRMKHLQKEQANPYNFKVEILQRDLSKETTKTAPDSNVYSREPTSSSNYTTLVKNEALKDGDTVRSTCCRWEVKENEIVSSGSERFQVKNMQDSSAGGSLAAPCSIANHMDMKKPGISNETVKGIVTCFRNLLSHFIPPNYHISKEKVNLLTAEELVIFPLHHYFFHYEKSLRERFQSSSENVITRAQEVEVEQKMHQAVAKLEDTKEKLKCSQNVFVQLLNKPITLQSEESKLLEELVKSFEKDAKSSNVVSD</sequence>
<keyword evidence="6" id="KW-0539">Nucleus</keyword>
<evidence type="ECO:0000256" key="8">
    <source>
        <dbReference type="SAM" id="MobiDB-lite"/>
    </source>
</evidence>
<dbReference type="PANTHER" id="PTHR23337:SF6">
    <property type="entry name" value="MORC FAMILY CW-TYPE ZINC FINGER PROTEIN 1"/>
    <property type="match status" value="1"/>
</dbReference>
<dbReference type="Pfam" id="PF17942">
    <property type="entry name" value="Morc6_S5"/>
    <property type="match status" value="1"/>
</dbReference>
<evidence type="ECO:0000256" key="3">
    <source>
        <dbReference type="ARBA" id="ARBA00022771"/>
    </source>
</evidence>
<dbReference type="InterPro" id="IPR011124">
    <property type="entry name" value="Znf_CW"/>
</dbReference>
<evidence type="ECO:0000313" key="11">
    <source>
        <dbReference type="Proteomes" id="UP000288216"/>
    </source>
</evidence>
<keyword evidence="2" id="KW-0479">Metal-binding</keyword>
<reference evidence="10 11" key="1">
    <citation type="journal article" date="2018" name="Nat. Ecol. Evol.">
        <title>Shark genomes provide insights into elasmobranch evolution and the origin of vertebrates.</title>
        <authorList>
            <person name="Hara Y"/>
            <person name="Yamaguchi K"/>
            <person name="Onimaru K"/>
            <person name="Kadota M"/>
            <person name="Koyanagi M"/>
            <person name="Keeley SD"/>
            <person name="Tatsumi K"/>
            <person name="Tanaka K"/>
            <person name="Motone F"/>
            <person name="Kageyama Y"/>
            <person name="Nozu R"/>
            <person name="Adachi N"/>
            <person name="Nishimura O"/>
            <person name="Nakagawa R"/>
            <person name="Tanegashima C"/>
            <person name="Kiyatake I"/>
            <person name="Matsumoto R"/>
            <person name="Murakumo K"/>
            <person name="Nishida K"/>
            <person name="Terakita A"/>
            <person name="Kuratani S"/>
            <person name="Sato K"/>
            <person name="Hyodo S Kuraku.S."/>
        </authorList>
    </citation>
    <scope>NUCLEOTIDE SEQUENCE [LARGE SCALE GENOMIC DNA]</scope>
</reference>
<protein>
    <recommendedName>
        <fullName evidence="9">CW-type domain-containing protein</fullName>
    </recommendedName>
</protein>
<keyword evidence="4" id="KW-0862">Zinc</keyword>
<dbReference type="EMBL" id="BFAA01003765">
    <property type="protein sequence ID" value="GCB61216.1"/>
    <property type="molecule type" value="Genomic_DNA"/>
</dbReference>
<keyword evidence="11" id="KW-1185">Reference proteome</keyword>
<dbReference type="Proteomes" id="UP000288216">
    <property type="component" value="Unassembled WGS sequence"/>
</dbReference>
<feature type="compositionally biased region" description="Polar residues" evidence="8">
    <location>
        <begin position="441"/>
        <end position="450"/>
    </location>
</feature>
<dbReference type="STRING" id="75743.A0A401NK11"/>
<dbReference type="OrthoDB" id="10251809at2759"/>
<evidence type="ECO:0000256" key="7">
    <source>
        <dbReference type="SAM" id="Coils"/>
    </source>
</evidence>
<feature type="region of interest" description="Disordered" evidence="8">
    <location>
        <begin position="441"/>
        <end position="511"/>
    </location>
</feature>
<evidence type="ECO:0000259" key="9">
    <source>
        <dbReference type="PROSITE" id="PS51050"/>
    </source>
</evidence>
<comment type="subcellular location">
    <subcellularLocation>
        <location evidence="1">Nucleus</location>
    </subcellularLocation>
</comment>
<dbReference type="GO" id="GO:0005634">
    <property type="term" value="C:nucleus"/>
    <property type="evidence" value="ECO:0007669"/>
    <property type="project" value="UniProtKB-SubCell"/>
</dbReference>
<feature type="coiled-coil region" evidence="7">
    <location>
        <begin position="143"/>
        <end position="184"/>
    </location>
</feature>
<comment type="caution">
    <text evidence="10">The sequence shown here is derived from an EMBL/GenBank/DDBJ whole genome shotgun (WGS) entry which is preliminary data.</text>
</comment>
<dbReference type="AlphaFoldDB" id="A0A401NK11"/>
<evidence type="ECO:0000256" key="2">
    <source>
        <dbReference type="ARBA" id="ARBA00022723"/>
    </source>
</evidence>
<dbReference type="InterPro" id="IPR041006">
    <property type="entry name" value="Morc_S5"/>
</dbReference>
<name>A0A401NK11_SCYTO</name>
<evidence type="ECO:0000256" key="5">
    <source>
        <dbReference type="ARBA" id="ARBA00023054"/>
    </source>
</evidence>
<accession>A0A401NK11</accession>
<evidence type="ECO:0000256" key="6">
    <source>
        <dbReference type="ARBA" id="ARBA00023242"/>
    </source>
</evidence>
<dbReference type="Gene3D" id="3.30.40.100">
    <property type="match status" value="1"/>
</dbReference>
<keyword evidence="3" id="KW-0863">Zinc-finger</keyword>
<feature type="compositionally biased region" description="Basic residues" evidence="8">
    <location>
        <begin position="485"/>
        <end position="495"/>
    </location>
</feature>
<keyword evidence="5 7" id="KW-0175">Coiled coil</keyword>